<comment type="caution">
    <text evidence="5">The sequence shown here is derived from an EMBL/GenBank/DDBJ whole genome shotgun (WGS) entry which is preliminary data.</text>
</comment>
<evidence type="ECO:0000313" key="5">
    <source>
        <dbReference type="EMBL" id="GAH26179.1"/>
    </source>
</evidence>
<organism evidence="5">
    <name type="scientific">marine sediment metagenome</name>
    <dbReference type="NCBI Taxonomy" id="412755"/>
    <lineage>
        <taxon>unclassified sequences</taxon>
        <taxon>metagenomes</taxon>
        <taxon>ecological metagenomes</taxon>
    </lineage>
</organism>
<keyword evidence="3" id="KW-0833">Ubl conjugation pathway</keyword>
<dbReference type="InterPro" id="IPR051550">
    <property type="entry name" value="SCF-Subunits/Alg-Epimerases"/>
</dbReference>
<comment type="pathway">
    <text evidence="1">Protein modification; protein ubiquitination.</text>
</comment>
<dbReference type="SMART" id="SM00710">
    <property type="entry name" value="PbH1"/>
    <property type="match status" value="11"/>
</dbReference>
<dbReference type="PANTHER" id="PTHR22990">
    <property type="entry name" value="F-BOX ONLY PROTEIN"/>
    <property type="match status" value="1"/>
</dbReference>
<dbReference type="InterPro" id="IPR012334">
    <property type="entry name" value="Pectin_lyas_fold"/>
</dbReference>
<evidence type="ECO:0000256" key="2">
    <source>
        <dbReference type="ARBA" id="ARBA00022737"/>
    </source>
</evidence>
<sequence length="461" mass="48563">MSDSNLPLWDVLRNWWDILQEVDTRTSTIVVAASNSLDPTLAPLLYRCTGANDDVEINAALTAASAVGGEVLLLEGLYVPAATITYPANILGLRGLGRATFIQPVMFGDAITVSGRDDIVIRDLAIDTKTGGTFGHCIFIEDGSDRFRIENVWIIDSDSDGIHVEGTTIDTGHIEGCHILDADGTGIDVDMDAANFMYRLHVDGNDIRNCGAVGITFGSSGGNHYCKVTNNIILSCTSDGILVLDGDHSMIQGNTCTSNGGEGIDLISTEHAQVLDNTCQGNALDGIYLSTSNSTTVVGNTCQGNTYSGISLDSSNSCNLTGNTYQGNVQHGIYMESSNNNMVVGNACNGNDSGATGNYDGISILVAVSNLILGNNCRDNGGWGIMVNNASDYNKVSNNYTEGNTAGSIRVNNVNCDNNQIEFNTVEEGAPSDAPGTNTRSYGNYDPSANAFVGNVGAAPW</sequence>
<dbReference type="EMBL" id="BARU01000048">
    <property type="protein sequence ID" value="GAH26179.1"/>
    <property type="molecule type" value="Genomic_DNA"/>
</dbReference>
<evidence type="ECO:0000259" key="4">
    <source>
        <dbReference type="Pfam" id="PF13229"/>
    </source>
</evidence>
<dbReference type="InterPro" id="IPR011050">
    <property type="entry name" value="Pectin_lyase_fold/virulence"/>
</dbReference>
<dbReference type="InterPro" id="IPR022441">
    <property type="entry name" value="Para_beta_helix_rpt-2"/>
</dbReference>
<dbReference type="InterPro" id="IPR039448">
    <property type="entry name" value="Beta_helix"/>
</dbReference>
<keyword evidence="2" id="KW-0677">Repeat</keyword>
<feature type="domain" description="Right handed beta helix" evidence="4">
    <location>
        <begin position="222"/>
        <end position="353"/>
    </location>
</feature>
<reference evidence="5" key="1">
    <citation type="journal article" date="2014" name="Front. Microbiol.">
        <title>High frequency of phylogenetically diverse reductive dehalogenase-homologous genes in deep subseafloor sedimentary metagenomes.</title>
        <authorList>
            <person name="Kawai M."/>
            <person name="Futagami T."/>
            <person name="Toyoda A."/>
            <person name="Takaki Y."/>
            <person name="Nishi S."/>
            <person name="Hori S."/>
            <person name="Arai W."/>
            <person name="Tsubouchi T."/>
            <person name="Morono Y."/>
            <person name="Uchiyama I."/>
            <person name="Ito T."/>
            <person name="Fujiyama A."/>
            <person name="Inagaki F."/>
            <person name="Takami H."/>
        </authorList>
    </citation>
    <scope>NUCLEOTIDE SEQUENCE</scope>
    <source>
        <strain evidence="5">Expedition CK06-06</strain>
    </source>
</reference>
<name>X1F9V8_9ZZZZ</name>
<dbReference type="Pfam" id="PF13229">
    <property type="entry name" value="Beta_helix"/>
    <property type="match status" value="1"/>
</dbReference>
<evidence type="ECO:0000256" key="1">
    <source>
        <dbReference type="ARBA" id="ARBA00004906"/>
    </source>
</evidence>
<evidence type="ECO:0000256" key="3">
    <source>
        <dbReference type="ARBA" id="ARBA00022786"/>
    </source>
</evidence>
<accession>X1F9V8</accession>
<protein>
    <recommendedName>
        <fullName evidence="4">Right handed beta helix domain-containing protein</fullName>
    </recommendedName>
</protein>
<dbReference type="AlphaFoldDB" id="X1F9V8"/>
<dbReference type="SUPFAM" id="SSF51126">
    <property type="entry name" value="Pectin lyase-like"/>
    <property type="match status" value="1"/>
</dbReference>
<gene>
    <name evidence="5" type="ORF">S03H2_00328</name>
</gene>
<dbReference type="Gene3D" id="2.160.20.10">
    <property type="entry name" value="Single-stranded right-handed beta-helix, Pectin lyase-like"/>
    <property type="match status" value="3"/>
</dbReference>
<proteinExistence type="predicted"/>
<dbReference type="InterPro" id="IPR006626">
    <property type="entry name" value="PbH1"/>
</dbReference>
<dbReference type="NCBIfam" id="TIGR03804">
    <property type="entry name" value="para_beta_helix"/>
    <property type="match status" value="2"/>
</dbReference>
<dbReference type="PANTHER" id="PTHR22990:SF15">
    <property type="entry name" value="F-BOX ONLY PROTEIN 10"/>
    <property type="match status" value="1"/>
</dbReference>